<keyword evidence="6" id="KW-0436">Ligase</keyword>
<evidence type="ECO:0000256" key="4">
    <source>
        <dbReference type="HAMAP-Rule" id="MF_01395"/>
    </source>
</evidence>
<dbReference type="GO" id="GO:0006633">
    <property type="term" value="P:fatty acid biosynthetic process"/>
    <property type="evidence" value="ECO:0007669"/>
    <property type="project" value="UniProtKB-KW"/>
</dbReference>
<comment type="function">
    <text evidence="4">Component of the acetyl coenzyme A carboxylase (ACC) complex. Biotin carboxylase (BC) catalyzes the carboxylation of biotin on its carrier protein (BCCP) and then the CO(2) group is transferred by the transcarboxylase to acetyl-CoA to form malonyl-CoA.</text>
</comment>
<feature type="zinc finger region" description="C4-type" evidence="4">
    <location>
        <begin position="58"/>
        <end position="80"/>
    </location>
</feature>
<dbReference type="InterPro" id="IPR000438">
    <property type="entry name" value="Acetyl_CoA_COase_Trfase_b_su"/>
</dbReference>
<dbReference type="HAMAP" id="MF_01395">
    <property type="entry name" value="AcetylCoA_CT_beta"/>
    <property type="match status" value="1"/>
</dbReference>
<keyword evidence="1 4" id="KW-0808">Transferase</keyword>
<proteinExistence type="inferred from homology"/>
<gene>
    <name evidence="4" type="primary">accD</name>
    <name evidence="6" type="ORF">GLV81_08020</name>
</gene>
<dbReference type="GO" id="GO:0009317">
    <property type="term" value="C:acetyl-CoA carboxylase complex"/>
    <property type="evidence" value="ECO:0007669"/>
    <property type="project" value="InterPro"/>
</dbReference>
<keyword evidence="4" id="KW-0547">Nucleotide-binding</keyword>
<keyword evidence="3 4" id="KW-0275">Fatty acid biosynthesis</keyword>
<keyword evidence="2 4" id="KW-0276">Fatty acid metabolism</keyword>
<evidence type="ECO:0000256" key="3">
    <source>
        <dbReference type="ARBA" id="ARBA00023160"/>
    </source>
</evidence>
<dbReference type="PANTHER" id="PTHR42995:SF5">
    <property type="entry name" value="ACETYL-COENZYME A CARBOXYLASE CARBOXYL TRANSFERASE SUBUNIT BETA, CHLOROPLASTIC"/>
    <property type="match status" value="1"/>
</dbReference>
<dbReference type="GO" id="GO:0003989">
    <property type="term" value="F:acetyl-CoA carboxylase activity"/>
    <property type="evidence" value="ECO:0007669"/>
    <property type="project" value="InterPro"/>
</dbReference>
<dbReference type="PROSITE" id="PS50980">
    <property type="entry name" value="COA_CT_NTER"/>
    <property type="match status" value="1"/>
</dbReference>
<dbReference type="NCBIfam" id="TIGR00515">
    <property type="entry name" value="accD"/>
    <property type="match status" value="1"/>
</dbReference>
<dbReference type="UniPathway" id="UPA00655">
    <property type="reaction ID" value="UER00711"/>
</dbReference>
<reference evidence="6 7" key="1">
    <citation type="submission" date="2019-11" db="EMBL/GenBank/DDBJ databases">
        <authorList>
            <person name="Im W.T."/>
        </authorList>
    </citation>
    <scope>NUCLEOTIDE SEQUENCE [LARGE SCALE GENOMIC DNA]</scope>
    <source>
        <strain evidence="6 7">SB-02</strain>
    </source>
</reference>
<sequence>MSTKEKQLEEFESRLTGDDLAANTTEDSRLSWFKRKHKGITTSTSEKRETPDGLWTMCPSCKFTCTTIELKENYYVCPKCNHHHRIGSDEYFEILFDEKEYQRLFDEIRSKDYLGFVDLKPYQKRLEETWSKTDLHDSMSVAHGKVGGFDLVVACMDFEFIGGSLGSVMGEKICRAADYCLEHRIPFMIISKSGGARMMESAFSLMQLPKTLGRLSLLSDAKIPYISLCTDPTFGGTTASFSMLGDIIIAEPKALIGFAGPRVIKETIKKDLPKGFQRSEFLLDHGFLDFIVDRKELKAKLAQMLDLFQH</sequence>
<dbReference type="KEGG" id="fls:GLV81_08020"/>
<keyword evidence="4" id="KW-0479">Metal-binding</keyword>
<evidence type="ECO:0000313" key="7">
    <source>
        <dbReference type="Proteomes" id="UP000426027"/>
    </source>
</evidence>
<comment type="similarity">
    <text evidence="4">Belongs to the AccD/PCCB family.</text>
</comment>
<dbReference type="PANTHER" id="PTHR42995">
    <property type="entry name" value="ACETYL-COENZYME A CARBOXYLASE CARBOXYL TRANSFERASE SUBUNIT BETA, CHLOROPLASTIC"/>
    <property type="match status" value="1"/>
</dbReference>
<comment type="subcellular location">
    <subcellularLocation>
        <location evidence="4">Cytoplasm</location>
    </subcellularLocation>
</comment>
<dbReference type="GO" id="GO:0005524">
    <property type="term" value="F:ATP binding"/>
    <property type="evidence" value="ECO:0007669"/>
    <property type="project" value="UniProtKB-KW"/>
</dbReference>
<dbReference type="GO" id="GO:0008270">
    <property type="term" value="F:zinc ion binding"/>
    <property type="evidence" value="ECO:0007669"/>
    <property type="project" value="UniProtKB-UniRule"/>
</dbReference>
<feature type="binding site" evidence="4">
    <location>
        <position position="61"/>
    </location>
    <ligand>
        <name>Zn(2+)</name>
        <dbReference type="ChEBI" id="CHEBI:29105"/>
    </ligand>
</feature>
<evidence type="ECO:0000256" key="2">
    <source>
        <dbReference type="ARBA" id="ARBA00022832"/>
    </source>
</evidence>
<dbReference type="RefSeq" id="WP_157478391.1">
    <property type="nucleotide sequence ID" value="NZ_CP046566.1"/>
</dbReference>
<name>A0A6I6H018_9BACT</name>
<keyword evidence="4" id="KW-0862">Zinc</keyword>
<feature type="binding site" evidence="4">
    <location>
        <position position="77"/>
    </location>
    <ligand>
        <name>Zn(2+)</name>
        <dbReference type="ChEBI" id="CHEBI:29105"/>
    </ligand>
</feature>
<dbReference type="EC" id="2.1.3.15" evidence="4"/>
<keyword evidence="4" id="KW-0443">Lipid metabolism</keyword>
<dbReference type="InterPro" id="IPR034733">
    <property type="entry name" value="AcCoA_carboxyl_beta"/>
</dbReference>
<protein>
    <recommendedName>
        <fullName evidence="4">Acetyl-coenzyme A carboxylase carboxyl transferase subunit beta</fullName>
        <shortName evidence="4">ACCase subunit beta</shortName>
        <shortName evidence="4">Acetyl-CoA carboxylase carboxyltransferase subunit beta</shortName>
        <ecNumber evidence="4">2.1.3.15</ecNumber>
    </recommendedName>
</protein>
<comment type="pathway">
    <text evidence="4">Lipid metabolism; malonyl-CoA biosynthesis; malonyl-CoA from acetyl-CoA: step 1/1.</text>
</comment>
<comment type="cofactor">
    <cofactor evidence="4">
        <name>Zn(2+)</name>
        <dbReference type="ChEBI" id="CHEBI:29105"/>
    </cofactor>
    <text evidence="4">Binds 1 zinc ion per subunit.</text>
</comment>
<evidence type="ECO:0000259" key="5">
    <source>
        <dbReference type="PROSITE" id="PS50980"/>
    </source>
</evidence>
<keyword evidence="4" id="KW-0963">Cytoplasm</keyword>
<dbReference type="Proteomes" id="UP000426027">
    <property type="component" value="Chromosome"/>
</dbReference>
<dbReference type="AlphaFoldDB" id="A0A6I6H018"/>
<keyword evidence="4" id="KW-0863">Zinc-finger</keyword>
<dbReference type="InterPro" id="IPR029045">
    <property type="entry name" value="ClpP/crotonase-like_dom_sf"/>
</dbReference>
<feature type="domain" description="CoA carboxyltransferase N-terminal" evidence="5">
    <location>
        <begin position="54"/>
        <end position="310"/>
    </location>
</feature>
<organism evidence="6 7">
    <name type="scientific">Phnomibacter ginsenosidimutans</name>
    <dbReference type="NCBI Taxonomy" id="2676868"/>
    <lineage>
        <taxon>Bacteria</taxon>
        <taxon>Pseudomonadati</taxon>
        <taxon>Bacteroidota</taxon>
        <taxon>Chitinophagia</taxon>
        <taxon>Chitinophagales</taxon>
        <taxon>Chitinophagaceae</taxon>
        <taxon>Phnomibacter</taxon>
    </lineage>
</organism>
<dbReference type="InterPro" id="IPR011762">
    <property type="entry name" value="COA_CT_N"/>
</dbReference>
<comment type="catalytic activity">
    <reaction evidence="4">
        <text>N(6)-carboxybiotinyl-L-lysyl-[protein] + acetyl-CoA = N(6)-biotinyl-L-lysyl-[protein] + malonyl-CoA</text>
        <dbReference type="Rhea" id="RHEA:54728"/>
        <dbReference type="Rhea" id="RHEA-COMP:10505"/>
        <dbReference type="Rhea" id="RHEA-COMP:10506"/>
        <dbReference type="ChEBI" id="CHEBI:57288"/>
        <dbReference type="ChEBI" id="CHEBI:57384"/>
        <dbReference type="ChEBI" id="CHEBI:83144"/>
        <dbReference type="ChEBI" id="CHEBI:83145"/>
        <dbReference type="EC" id="2.1.3.15"/>
    </reaction>
</comment>
<feature type="binding site" evidence="4">
    <location>
        <position position="58"/>
    </location>
    <ligand>
        <name>Zn(2+)</name>
        <dbReference type="ChEBI" id="CHEBI:29105"/>
    </ligand>
</feature>
<dbReference type="GO" id="GO:2001295">
    <property type="term" value="P:malonyl-CoA biosynthetic process"/>
    <property type="evidence" value="ECO:0007669"/>
    <property type="project" value="UniProtKB-UniRule"/>
</dbReference>
<dbReference type="GO" id="GO:0016743">
    <property type="term" value="F:carboxyl- or carbamoyltransferase activity"/>
    <property type="evidence" value="ECO:0007669"/>
    <property type="project" value="UniProtKB-UniRule"/>
</dbReference>
<dbReference type="Gene3D" id="3.90.226.10">
    <property type="entry name" value="2-enoyl-CoA Hydratase, Chain A, domain 1"/>
    <property type="match status" value="1"/>
</dbReference>
<dbReference type="Pfam" id="PF01039">
    <property type="entry name" value="Carboxyl_trans"/>
    <property type="match status" value="1"/>
</dbReference>
<dbReference type="SUPFAM" id="SSF52096">
    <property type="entry name" value="ClpP/crotonase"/>
    <property type="match status" value="1"/>
</dbReference>
<dbReference type="PRINTS" id="PR01070">
    <property type="entry name" value="ACCCTRFRASEB"/>
</dbReference>
<evidence type="ECO:0000256" key="1">
    <source>
        <dbReference type="ARBA" id="ARBA00022679"/>
    </source>
</evidence>
<accession>A0A6I6H018</accession>
<keyword evidence="7" id="KW-1185">Reference proteome</keyword>
<keyword evidence="4" id="KW-0067">ATP-binding</keyword>
<feature type="binding site" evidence="4">
    <location>
        <position position="80"/>
    </location>
    <ligand>
        <name>Zn(2+)</name>
        <dbReference type="ChEBI" id="CHEBI:29105"/>
    </ligand>
</feature>
<comment type="subunit">
    <text evidence="4">Acetyl-CoA carboxylase is a heterohexamer composed of biotin carboxyl carrier protein (AccB), biotin carboxylase (AccC) and two subunits each of ACCase subunit alpha (AccA) and ACCase subunit beta (AccD).</text>
</comment>
<evidence type="ECO:0000313" key="6">
    <source>
        <dbReference type="EMBL" id="QGW28051.1"/>
    </source>
</evidence>
<keyword evidence="4" id="KW-0444">Lipid biosynthesis</keyword>
<dbReference type="EMBL" id="CP046566">
    <property type="protein sequence ID" value="QGW28051.1"/>
    <property type="molecule type" value="Genomic_DNA"/>
</dbReference>